<dbReference type="Proteomes" id="UP000664795">
    <property type="component" value="Unassembled WGS sequence"/>
</dbReference>
<dbReference type="AlphaFoldDB" id="A0A939G6F0"/>
<evidence type="ECO:0000313" key="2">
    <source>
        <dbReference type="EMBL" id="MBO0930663.1"/>
    </source>
</evidence>
<dbReference type="GO" id="GO:0016779">
    <property type="term" value="F:nucleotidyltransferase activity"/>
    <property type="evidence" value="ECO:0007669"/>
    <property type="project" value="InterPro"/>
</dbReference>
<dbReference type="SUPFAM" id="SSF81301">
    <property type="entry name" value="Nucleotidyltransferase"/>
    <property type="match status" value="1"/>
</dbReference>
<organism evidence="2 3">
    <name type="scientific">Fibrella aquatilis</name>
    <dbReference type="NCBI Taxonomy" id="2817059"/>
    <lineage>
        <taxon>Bacteria</taxon>
        <taxon>Pseudomonadati</taxon>
        <taxon>Bacteroidota</taxon>
        <taxon>Cytophagia</taxon>
        <taxon>Cytophagales</taxon>
        <taxon>Spirosomataceae</taxon>
        <taxon>Fibrella</taxon>
    </lineage>
</organism>
<protein>
    <submittedName>
        <fullName evidence="2">Nucleotidyltransferase domain-containing protein</fullName>
    </submittedName>
</protein>
<dbReference type="InterPro" id="IPR052548">
    <property type="entry name" value="Type_VII_TA_antitoxin"/>
</dbReference>
<reference evidence="2 3" key="1">
    <citation type="submission" date="2021-03" db="EMBL/GenBank/DDBJ databases">
        <title>Fibrella sp. HMF5036 genome sequencing and assembly.</title>
        <authorList>
            <person name="Kang H."/>
            <person name="Kim H."/>
            <person name="Bae S."/>
            <person name="Joh K."/>
        </authorList>
    </citation>
    <scope>NUCLEOTIDE SEQUENCE [LARGE SCALE GENOMIC DNA]</scope>
    <source>
        <strain evidence="2 3">HMF5036</strain>
    </source>
</reference>
<dbReference type="CDD" id="cd05403">
    <property type="entry name" value="NT_KNTase_like"/>
    <property type="match status" value="1"/>
</dbReference>
<proteinExistence type="predicted"/>
<dbReference type="Gene3D" id="3.30.460.10">
    <property type="entry name" value="Beta Polymerase, domain 2"/>
    <property type="match status" value="1"/>
</dbReference>
<dbReference type="Pfam" id="PF01909">
    <property type="entry name" value="NTP_transf_2"/>
    <property type="match status" value="1"/>
</dbReference>
<dbReference type="InterPro" id="IPR002934">
    <property type="entry name" value="Polymerase_NTP_transf_dom"/>
</dbReference>
<dbReference type="InterPro" id="IPR043519">
    <property type="entry name" value="NT_sf"/>
</dbReference>
<comment type="caution">
    <text evidence="2">The sequence shown here is derived from an EMBL/GenBank/DDBJ whole genome shotgun (WGS) entry which is preliminary data.</text>
</comment>
<evidence type="ECO:0000313" key="3">
    <source>
        <dbReference type="Proteomes" id="UP000664795"/>
    </source>
</evidence>
<dbReference type="RefSeq" id="WP_207334628.1">
    <property type="nucleotide sequence ID" value="NZ_JAFMYU010000004.1"/>
</dbReference>
<dbReference type="PANTHER" id="PTHR33933:SF1">
    <property type="entry name" value="PROTEIN ADENYLYLTRANSFERASE MNTA-RELATED"/>
    <property type="match status" value="1"/>
</dbReference>
<sequence length="119" mass="13578">MEAQLIAPDRLAHIPDHVRHVLAQVKRELVDYYGDRLQKLVLFGSYARGDFHDESDIDLMPVIDGTSKDDLKSEGLFDIMYPHLLQDGIKVSVIPSLAHQYECANTFLLMFIHKDGIEL</sequence>
<evidence type="ECO:0000259" key="1">
    <source>
        <dbReference type="Pfam" id="PF01909"/>
    </source>
</evidence>
<keyword evidence="3" id="KW-1185">Reference proteome</keyword>
<dbReference type="PANTHER" id="PTHR33933">
    <property type="entry name" value="NUCLEOTIDYLTRANSFERASE"/>
    <property type="match status" value="1"/>
</dbReference>
<feature type="domain" description="Polymerase nucleotidyl transferase" evidence="1">
    <location>
        <begin position="23"/>
        <end position="94"/>
    </location>
</feature>
<dbReference type="EMBL" id="JAFMYU010000004">
    <property type="protein sequence ID" value="MBO0930663.1"/>
    <property type="molecule type" value="Genomic_DNA"/>
</dbReference>
<accession>A0A939G6F0</accession>
<gene>
    <name evidence="2" type="ORF">J2I48_06640</name>
</gene>
<name>A0A939G6F0_9BACT</name>